<feature type="non-terminal residue" evidence="1">
    <location>
        <position position="273"/>
    </location>
</feature>
<reference evidence="1" key="1">
    <citation type="submission" date="2021-06" db="EMBL/GenBank/DDBJ databases">
        <authorList>
            <person name="Kallberg Y."/>
            <person name="Tangrot J."/>
            <person name="Rosling A."/>
        </authorList>
    </citation>
    <scope>NUCLEOTIDE SEQUENCE</scope>
    <source>
        <strain evidence="1">MA453B</strain>
    </source>
</reference>
<evidence type="ECO:0000313" key="1">
    <source>
        <dbReference type="EMBL" id="CAG8810078.1"/>
    </source>
</evidence>
<organism evidence="1 2">
    <name type="scientific">Dentiscutata erythropus</name>
    <dbReference type="NCBI Taxonomy" id="1348616"/>
    <lineage>
        <taxon>Eukaryota</taxon>
        <taxon>Fungi</taxon>
        <taxon>Fungi incertae sedis</taxon>
        <taxon>Mucoromycota</taxon>
        <taxon>Glomeromycotina</taxon>
        <taxon>Glomeromycetes</taxon>
        <taxon>Diversisporales</taxon>
        <taxon>Gigasporaceae</taxon>
        <taxon>Dentiscutata</taxon>
    </lineage>
</organism>
<keyword evidence="2" id="KW-1185">Reference proteome</keyword>
<feature type="non-terminal residue" evidence="1">
    <location>
        <position position="1"/>
    </location>
</feature>
<name>A0A9N9PBZ6_9GLOM</name>
<dbReference type="AlphaFoldDB" id="A0A9N9PBZ6"/>
<sequence length="273" mass="30767">TETYDLTVPKSPEIANSITFESDEEKISSDNEDVEHEYNYRVFIKLENGTSLPAKWYTAKVSAVDKLLSEIHSNIETLIKKSIEASDYRVAFKSEKGTGAGTQLVDAQDFKKFQMDYTKYSLKNVSMVFLIIFISTSSNLKQKKYDESEDNSDDDFTTTFKNKNRIPKTSNLSPKESIMASKVLEIQPPTHPLFAYQHPSKIKALSPLPSPLQSNSIQQPVSSGQLYAVLPFYNSFQMFLPYVPSQIHGTPFQTSIQMPSQSATSIRMTSPTI</sequence>
<proteinExistence type="predicted"/>
<evidence type="ECO:0000313" key="2">
    <source>
        <dbReference type="Proteomes" id="UP000789405"/>
    </source>
</evidence>
<comment type="caution">
    <text evidence="1">The sequence shown here is derived from an EMBL/GenBank/DDBJ whole genome shotgun (WGS) entry which is preliminary data.</text>
</comment>
<dbReference type="OrthoDB" id="2442186at2759"/>
<gene>
    <name evidence="1" type="ORF">DERYTH_LOCUS25224</name>
</gene>
<dbReference type="Proteomes" id="UP000789405">
    <property type="component" value="Unassembled WGS sequence"/>
</dbReference>
<protein>
    <submittedName>
        <fullName evidence="1">9456_t:CDS:1</fullName>
    </submittedName>
</protein>
<dbReference type="EMBL" id="CAJVPY010045883">
    <property type="protein sequence ID" value="CAG8810078.1"/>
    <property type="molecule type" value="Genomic_DNA"/>
</dbReference>
<accession>A0A9N9PBZ6</accession>